<accession>A0ABV7ZS89</accession>
<gene>
    <name evidence="2" type="ORF">ACFORJ_07900</name>
</gene>
<evidence type="ECO:0000256" key="1">
    <source>
        <dbReference type="SAM" id="MobiDB-lite"/>
    </source>
</evidence>
<sequence>MENYLTEVEQDMLGRDLHTLEVLGPLLADMLEPTTPSSGTNAGRPAKRPGSRPPAVLRVMQVRMDVGVRMARWCMRLASTAGVGAPGGNEMHVVAAHLHAQLPVISEMPWARELAGHIAQSAREVADLVDPPAPAAAPDAPPRTPVAEQWGTELEMARACEVLGVRVSRRSIRRWGEQGAIGVRHDDDGGRKYRLAEVVEWARGMDERTAATRATDHGAAL</sequence>
<feature type="region of interest" description="Disordered" evidence="1">
    <location>
        <begin position="30"/>
        <end position="53"/>
    </location>
</feature>
<dbReference type="EMBL" id="JBHRZN010000002">
    <property type="protein sequence ID" value="MFC3850087.1"/>
    <property type="molecule type" value="Genomic_DNA"/>
</dbReference>
<comment type="caution">
    <text evidence="2">The sequence shown here is derived from an EMBL/GenBank/DDBJ whole genome shotgun (WGS) entry which is preliminary data.</text>
</comment>
<reference evidence="3" key="1">
    <citation type="journal article" date="2019" name="Int. J. Syst. Evol. Microbiol.">
        <title>The Global Catalogue of Microorganisms (GCM) 10K type strain sequencing project: providing services to taxonomists for standard genome sequencing and annotation.</title>
        <authorList>
            <consortium name="The Broad Institute Genomics Platform"/>
            <consortium name="The Broad Institute Genome Sequencing Center for Infectious Disease"/>
            <person name="Wu L."/>
            <person name="Ma J."/>
        </authorList>
    </citation>
    <scope>NUCLEOTIDE SEQUENCE [LARGE SCALE GENOMIC DNA]</scope>
    <source>
        <strain evidence="3">CCUG 53252</strain>
    </source>
</reference>
<dbReference type="Proteomes" id="UP001595751">
    <property type="component" value="Unassembled WGS sequence"/>
</dbReference>
<protein>
    <recommendedName>
        <fullName evidence="4">Helix-turn-helix domain-containing protein</fullName>
    </recommendedName>
</protein>
<evidence type="ECO:0008006" key="4">
    <source>
        <dbReference type="Google" id="ProtNLM"/>
    </source>
</evidence>
<evidence type="ECO:0000313" key="3">
    <source>
        <dbReference type="Proteomes" id="UP001595751"/>
    </source>
</evidence>
<name>A0ABV7ZS89_9CORY</name>
<organism evidence="2 3">
    <name type="scientific">Corynebacterium hansenii</name>
    <dbReference type="NCBI Taxonomy" id="394964"/>
    <lineage>
        <taxon>Bacteria</taxon>
        <taxon>Bacillati</taxon>
        <taxon>Actinomycetota</taxon>
        <taxon>Actinomycetes</taxon>
        <taxon>Mycobacteriales</taxon>
        <taxon>Corynebacteriaceae</taxon>
        <taxon>Corynebacterium</taxon>
    </lineage>
</organism>
<dbReference type="RefSeq" id="WP_290289496.1">
    <property type="nucleotide sequence ID" value="NZ_CP047211.1"/>
</dbReference>
<proteinExistence type="predicted"/>
<evidence type="ECO:0000313" key="2">
    <source>
        <dbReference type="EMBL" id="MFC3850087.1"/>
    </source>
</evidence>
<keyword evidence="3" id="KW-1185">Reference proteome</keyword>